<evidence type="ECO:0000313" key="1">
    <source>
        <dbReference type="EMBL" id="CAG8791717.1"/>
    </source>
</evidence>
<reference evidence="1" key="1">
    <citation type="submission" date="2021-06" db="EMBL/GenBank/DDBJ databases">
        <authorList>
            <person name="Kallberg Y."/>
            <person name="Tangrot J."/>
            <person name="Rosling A."/>
        </authorList>
    </citation>
    <scope>NUCLEOTIDE SEQUENCE</scope>
    <source>
        <strain evidence="1">MA461A</strain>
    </source>
</reference>
<comment type="caution">
    <text evidence="1">The sequence shown here is derived from an EMBL/GenBank/DDBJ whole genome shotgun (WGS) entry which is preliminary data.</text>
</comment>
<proteinExistence type="predicted"/>
<gene>
    <name evidence="1" type="ORF">RPERSI_LOCUS19276</name>
</gene>
<sequence length="339" mass="40402">NRSDKEYAAHKQKQKELKESYLYLKTWIVTEELFKKHKGLDLVNFNNQHHPLSEIPQFKVLREETFDTFKKMIAAKFKIPVNQIRFWIFATRQNKTIRPHELIIDDYLEFTMENTKTIMGYDKLKLYMEIFEKPINSEKVFPQNNESSIIVFIKYFDPDTQSLESIGQMYVKEEGMVDEIFPILREKKCLPPDTPLVVYEEIKPDRIDRMYPVFTFKQSEIINGDIICFQKKLMAKEIHEHISAGRFHSIPQFYESLSNNIVVRFKSKFGYRDPVPEFSLVLNKNMAYEVVVNQVAAYLNVDPLKLRLSLYYIDIDKMKLSEMHQYSTNLYYEVLDFNS</sequence>
<dbReference type="Proteomes" id="UP000789920">
    <property type="component" value="Unassembled WGS sequence"/>
</dbReference>
<evidence type="ECO:0000313" key="2">
    <source>
        <dbReference type="Proteomes" id="UP000789920"/>
    </source>
</evidence>
<organism evidence="1 2">
    <name type="scientific">Racocetra persica</name>
    <dbReference type="NCBI Taxonomy" id="160502"/>
    <lineage>
        <taxon>Eukaryota</taxon>
        <taxon>Fungi</taxon>
        <taxon>Fungi incertae sedis</taxon>
        <taxon>Mucoromycota</taxon>
        <taxon>Glomeromycotina</taxon>
        <taxon>Glomeromycetes</taxon>
        <taxon>Diversisporales</taxon>
        <taxon>Gigasporaceae</taxon>
        <taxon>Racocetra</taxon>
    </lineage>
</organism>
<keyword evidence="2" id="KW-1185">Reference proteome</keyword>
<accession>A0ACA9RG50</accession>
<feature type="non-terminal residue" evidence="1">
    <location>
        <position position="1"/>
    </location>
</feature>
<name>A0ACA9RG50_9GLOM</name>
<protein>
    <submittedName>
        <fullName evidence="1">365_t:CDS:1</fullName>
    </submittedName>
</protein>
<dbReference type="EMBL" id="CAJVQC010052565">
    <property type="protein sequence ID" value="CAG8791717.1"/>
    <property type="molecule type" value="Genomic_DNA"/>
</dbReference>